<keyword evidence="4" id="KW-1185">Reference proteome</keyword>
<dbReference type="EMBL" id="KV878970">
    <property type="protein sequence ID" value="OJK05277.1"/>
    <property type="molecule type" value="Genomic_DNA"/>
</dbReference>
<evidence type="ECO:0000256" key="1">
    <source>
        <dbReference type="SAM" id="MobiDB-lite"/>
    </source>
</evidence>
<feature type="region of interest" description="Disordered" evidence="1">
    <location>
        <begin position="299"/>
        <end position="340"/>
    </location>
</feature>
<dbReference type="OMA" id="AGTICRW"/>
<feature type="signal peptide" evidence="2">
    <location>
        <begin position="1"/>
        <end position="17"/>
    </location>
</feature>
<dbReference type="VEuPathDB" id="FungiDB:ASPACDRAFT_1884841"/>
<dbReference type="AlphaFoldDB" id="A0A1L9XA03"/>
<proteinExistence type="predicted"/>
<keyword evidence="2" id="KW-0732">Signal</keyword>
<organism evidence="3 4">
    <name type="scientific">Aspergillus aculeatus (strain ATCC 16872 / CBS 172.66 / WB 5094)</name>
    <dbReference type="NCBI Taxonomy" id="690307"/>
    <lineage>
        <taxon>Eukaryota</taxon>
        <taxon>Fungi</taxon>
        <taxon>Dikarya</taxon>
        <taxon>Ascomycota</taxon>
        <taxon>Pezizomycotina</taxon>
        <taxon>Eurotiomycetes</taxon>
        <taxon>Eurotiomycetidae</taxon>
        <taxon>Eurotiales</taxon>
        <taxon>Aspergillaceae</taxon>
        <taxon>Aspergillus</taxon>
        <taxon>Aspergillus subgen. Circumdati</taxon>
    </lineage>
</organism>
<evidence type="ECO:0000256" key="2">
    <source>
        <dbReference type="SAM" id="SignalP"/>
    </source>
</evidence>
<dbReference type="PANTHER" id="PTHR36182">
    <property type="entry name" value="PROTEIN, PUTATIVE (AFU_ORTHOLOGUE AFUA_6G10930)-RELATED"/>
    <property type="match status" value="1"/>
</dbReference>
<dbReference type="Proteomes" id="UP000184546">
    <property type="component" value="Unassembled WGS sequence"/>
</dbReference>
<dbReference type="PANTHER" id="PTHR36182:SF1">
    <property type="entry name" value="PROTEIN, PUTATIVE (AFU_ORTHOLOGUE AFUA_6G10930)-RELATED"/>
    <property type="match status" value="1"/>
</dbReference>
<dbReference type="Gene3D" id="2.70.50.70">
    <property type="match status" value="1"/>
</dbReference>
<evidence type="ECO:0000313" key="4">
    <source>
        <dbReference type="Proteomes" id="UP000184546"/>
    </source>
</evidence>
<protein>
    <recommendedName>
        <fullName evidence="5">Lytic polysaccharide monooxygenase</fullName>
    </recommendedName>
</protein>
<reference evidence="4" key="1">
    <citation type="journal article" date="2017" name="Genome Biol.">
        <title>Comparative genomics reveals high biological diversity and specific adaptations in the industrially and medically important fungal genus Aspergillus.</title>
        <authorList>
            <person name="de Vries R.P."/>
            <person name="Riley R."/>
            <person name="Wiebenga A."/>
            <person name="Aguilar-Osorio G."/>
            <person name="Amillis S."/>
            <person name="Uchima C.A."/>
            <person name="Anderluh G."/>
            <person name="Asadollahi M."/>
            <person name="Askin M."/>
            <person name="Barry K."/>
            <person name="Battaglia E."/>
            <person name="Bayram O."/>
            <person name="Benocci T."/>
            <person name="Braus-Stromeyer S.A."/>
            <person name="Caldana C."/>
            <person name="Canovas D."/>
            <person name="Cerqueira G.C."/>
            <person name="Chen F."/>
            <person name="Chen W."/>
            <person name="Choi C."/>
            <person name="Clum A."/>
            <person name="Dos Santos R.A."/>
            <person name="Damasio A.R."/>
            <person name="Diallinas G."/>
            <person name="Emri T."/>
            <person name="Fekete E."/>
            <person name="Flipphi M."/>
            <person name="Freyberg S."/>
            <person name="Gallo A."/>
            <person name="Gournas C."/>
            <person name="Habgood R."/>
            <person name="Hainaut M."/>
            <person name="Harispe M.L."/>
            <person name="Henrissat B."/>
            <person name="Hilden K.S."/>
            <person name="Hope R."/>
            <person name="Hossain A."/>
            <person name="Karabika E."/>
            <person name="Karaffa L."/>
            <person name="Karanyi Z."/>
            <person name="Krasevec N."/>
            <person name="Kuo A."/>
            <person name="Kusch H."/>
            <person name="LaButti K."/>
            <person name="Lagendijk E.L."/>
            <person name="Lapidus A."/>
            <person name="Levasseur A."/>
            <person name="Lindquist E."/>
            <person name="Lipzen A."/>
            <person name="Logrieco A.F."/>
            <person name="MacCabe A."/>
            <person name="Maekelae M.R."/>
            <person name="Malavazi I."/>
            <person name="Melin P."/>
            <person name="Meyer V."/>
            <person name="Mielnichuk N."/>
            <person name="Miskei M."/>
            <person name="Molnar A.P."/>
            <person name="Mule G."/>
            <person name="Ngan C.Y."/>
            <person name="Orejas M."/>
            <person name="Orosz E."/>
            <person name="Ouedraogo J.P."/>
            <person name="Overkamp K.M."/>
            <person name="Park H.-S."/>
            <person name="Perrone G."/>
            <person name="Piumi F."/>
            <person name="Punt P.J."/>
            <person name="Ram A.F."/>
            <person name="Ramon A."/>
            <person name="Rauscher S."/>
            <person name="Record E."/>
            <person name="Riano-Pachon D.M."/>
            <person name="Robert V."/>
            <person name="Roehrig J."/>
            <person name="Ruller R."/>
            <person name="Salamov A."/>
            <person name="Salih N.S."/>
            <person name="Samson R.A."/>
            <person name="Sandor E."/>
            <person name="Sanguinetti M."/>
            <person name="Schuetze T."/>
            <person name="Sepcic K."/>
            <person name="Shelest E."/>
            <person name="Sherlock G."/>
            <person name="Sophianopoulou V."/>
            <person name="Squina F.M."/>
            <person name="Sun H."/>
            <person name="Susca A."/>
            <person name="Todd R.B."/>
            <person name="Tsang A."/>
            <person name="Unkles S.E."/>
            <person name="van de Wiele N."/>
            <person name="van Rossen-Uffink D."/>
            <person name="Oliveira J.V."/>
            <person name="Vesth T.C."/>
            <person name="Visser J."/>
            <person name="Yu J.-H."/>
            <person name="Zhou M."/>
            <person name="Andersen M.R."/>
            <person name="Archer D.B."/>
            <person name="Baker S.E."/>
            <person name="Benoit I."/>
            <person name="Brakhage A.A."/>
            <person name="Braus G.H."/>
            <person name="Fischer R."/>
            <person name="Frisvad J.C."/>
            <person name="Goldman G.H."/>
            <person name="Houbraken J."/>
            <person name="Oakley B."/>
            <person name="Pocsi I."/>
            <person name="Scazzocchio C."/>
            <person name="Seiboth B."/>
            <person name="vanKuyk P.A."/>
            <person name="Wortman J."/>
            <person name="Dyer P.S."/>
            <person name="Grigoriev I.V."/>
        </authorList>
    </citation>
    <scope>NUCLEOTIDE SEQUENCE [LARGE SCALE GENOMIC DNA]</scope>
    <source>
        <strain evidence="4">ATCC 16872 / CBS 172.66 / WB 5094</strain>
    </source>
</reference>
<dbReference type="RefSeq" id="XP_020061616.1">
    <property type="nucleotide sequence ID" value="XM_020198380.1"/>
</dbReference>
<dbReference type="GeneID" id="30972194"/>
<feature type="compositionally biased region" description="Low complexity" evidence="1">
    <location>
        <begin position="233"/>
        <end position="273"/>
    </location>
</feature>
<dbReference type="OrthoDB" id="2342176at2759"/>
<feature type="region of interest" description="Disordered" evidence="1">
    <location>
        <begin position="232"/>
        <end position="273"/>
    </location>
</feature>
<accession>A0A1L9XA03</accession>
<sequence length="387" mass="38695">MKSAALFCGLLASSVSAHIQMSNPYPIRSPLNPNGGDNKDYSYTNPLSSDGHDFPCKGYANDPFSSVANYSPGGSYSLELQGSATHEGGSCQISLSYDQGKSFKVIHSMIGGCPLTSKYQFSIPSDAPGGQALLAWSWFNKVGNREMYMNCAQVTIGGSKKRDVAQQEVAGAVASYSSAPPMFIANINGPGGCTTTEGQDVNFPLPGSSVEGSGSGTGYTCTGSADFLGGSHGSNSAASSSASSSSSSHNALTSSAAGFASPSSSSSSSSASHSSASKVASAFGSNTEHTVLLPTAPAAPVPAEADSNRAAPGGSGGSGSGSSSHGNVHGAAHGTAHSNTHGGACVDNTIICDEDGKSWALCAHGRPVHMGSVAAGTYCKHGAMHAA</sequence>
<feature type="chain" id="PRO_5009888110" description="Lytic polysaccharide monooxygenase" evidence="2">
    <location>
        <begin position="18"/>
        <end position="387"/>
    </location>
</feature>
<evidence type="ECO:0008006" key="5">
    <source>
        <dbReference type="Google" id="ProtNLM"/>
    </source>
</evidence>
<name>A0A1L9XA03_ASPA1</name>
<evidence type="ECO:0000313" key="3">
    <source>
        <dbReference type="EMBL" id="OJK05277.1"/>
    </source>
</evidence>
<gene>
    <name evidence="3" type="ORF">ASPACDRAFT_1884841</name>
</gene>